<evidence type="ECO:0000259" key="1">
    <source>
        <dbReference type="PROSITE" id="PS50181"/>
    </source>
</evidence>
<protein>
    <recommendedName>
        <fullName evidence="1">F-box domain-containing protein</fullName>
    </recommendedName>
</protein>
<proteinExistence type="predicted"/>
<dbReference type="InterPro" id="IPR001810">
    <property type="entry name" value="F-box_dom"/>
</dbReference>
<feature type="domain" description="F-box" evidence="1">
    <location>
        <begin position="1"/>
        <end position="45"/>
    </location>
</feature>
<dbReference type="PROSITE" id="PS50181">
    <property type="entry name" value="FBOX"/>
    <property type="match status" value="1"/>
</dbReference>
<dbReference type="AlphaFoldDB" id="A0A317SU61"/>
<dbReference type="SUPFAM" id="SSF81383">
    <property type="entry name" value="F-box domain"/>
    <property type="match status" value="1"/>
</dbReference>
<evidence type="ECO:0000313" key="3">
    <source>
        <dbReference type="Proteomes" id="UP000246991"/>
    </source>
</evidence>
<evidence type="ECO:0000313" key="2">
    <source>
        <dbReference type="EMBL" id="PWW77928.1"/>
    </source>
</evidence>
<dbReference type="EMBL" id="PYWC01000018">
    <property type="protein sequence ID" value="PWW77928.1"/>
    <property type="molecule type" value="Genomic_DNA"/>
</dbReference>
<organism evidence="2 3">
    <name type="scientific">Tuber magnatum</name>
    <name type="common">white Piedmont truffle</name>
    <dbReference type="NCBI Taxonomy" id="42249"/>
    <lineage>
        <taxon>Eukaryota</taxon>
        <taxon>Fungi</taxon>
        <taxon>Dikarya</taxon>
        <taxon>Ascomycota</taxon>
        <taxon>Pezizomycotina</taxon>
        <taxon>Pezizomycetes</taxon>
        <taxon>Pezizales</taxon>
        <taxon>Tuberaceae</taxon>
        <taxon>Tuber</taxon>
    </lineage>
</organism>
<name>A0A317SU61_9PEZI</name>
<dbReference type="Proteomes" id="UP000246991">
    <property type="component" value="Unassembled WGS sequence"/>
</dbReference>
<reference evidence="2 3" key="1">
    <citation type="submission" date="2018-03" db="EMBL/GenBank/DDBJ databases">
        <title>Genomes of Pezizomycetes fungi and the evolution of truffles.</title>
        <authorList>
            <person name="Murat C."/>
            <person name="Payen T."/>
            <person name="Noel B."/>
            <person name="Kuo A."/>
            <person name="Martin F.M."/>
        </authorList>
    </citation>
    <scope>NUCLEOTIDE SEQUENCE [LARGE SCALE GENOMIC DNA]</scope>
    <source>
        <strain evidence="2">091103-1</strain>
    </source>
</reference>
<keyword evidence="3" id="KW-1185">Reference proteome</keyword>
<dbReference type="OrthoDB" id="5373225at2759"/>
<dbReference type="InterPro" id="IPR036047">
    <property type="entry name" value="F-box-like_dom_sf"/>
</dbReference>
<dbReference type="Pfam" id="PF12937">
    <property type="entry name" value="F-box-like"/>
    <property type="match status" value="1"/>
</dbReference>
<gene>
    <name evidence="2" type="ORF">C7212DRAFT_362370</name>
</gene>
<comment type="caution">
    <text evidence="2">The sequence shown here is derived from an EMBL/GenBank/DDBJ whole genome shotgun (WGS) entry which is preliminary data.</text>
</comment>
<sequence length="580" mass="65060">MSFQHLPAELHLEIASLLSNASLAALSRTCRILHDRITPVLWSHLQFGRPTPPLFKERAFPAHPSLPCVGPLPAGGNASCVERHMDERGVLAFYSAVRKGLIRNESLALVRSLELRDCVLGARFASGGGYPVSAVGDGELCHWRELRNGDFVGVFGELLKERRIRGLKCISIVYGRSPNFEGDFTGNGLKSVQKAQDLCRIVGAYAAMHPLVQVKISTTHFALVHALFTDLAAPLCVTSLKTSIYRRPTMLETFRRYVLPTLGTSLEHLTLLTAGPGSGFPSSTIWDHYSGAYFHVTPGVFDDRHFFSNFQFAKLKSVEYSAELFTFAWAPSGIRRLCVRHSRIVNSRWWRSLAKQALQNLEKLEIWYDCNSPIPGGAQPPPLPGDDDTPADFSICFRDLKALAIARNPPHRESFAIPEESVASMHIREAIMRANADLEEVFLENGDVETLTTLCSRGRLRSLTVQSTLHRPFQDSQIIRLIANLQELAWLHICVQDGHETAFPTLELLNMLAKHCVKLPWVVMEDRGFAEVPGMKDFYAPGMLAPMTPDQYECLSASCRRPNMAQVWVFRLDLWRERNR</sequence>
<accession>A0A317SU61</accession>